<keyword evidence="2" id="KW-0044">Antibiotic</keyword>
<dbReference type="OrthoDB" id="6367024at2759"/>
<keyword evidence="6" id="KW-1185">Reference proteome</keyword>
<evidence type="ECO:0000256" key="3">
    <source>
        <dbReference type="SAM" id="MobiDB-lite"/>
    </source>
</evidence>
<sequence>MHPRLRGIRPPNLYKRVPGGGRGHASNPSFKPQSDSAARMKLFYFVVALMVVGAATAQWQDLIGPFVSKLSGLWKEGTVDFLGHSCEYSVKPQISKFKLYYKGKVYCPGWSNIVGNSKTKSRTGAMNGAIEDFVKKAIQKGQEEISF</sequence>
<dbReference type="InterPro" id="IPR024509">
    <property type="entry name" value="Anti-LPS_factor/Scygonadin"/>
</dbReference>
<evidence type="ECO:0000256" key="1">
    <source>
        <dbReference type="ARBA" id="ARBA00022529"/>
    </source>
</evidence>
<evidence type="ECO:0000313" key="6">
    <source>
        <dbReference type="Proteomes" id="UP000677054"/>
    </source>
</evidence>
<reference evidence="5" key="1">
    <citation type="submission" date="2020-11" db="EMBL/GenBank/DDBJ databases">
        <authorList>
            <person name="Tran Van P."/>
        </authorList>
    </citation>
    <scope>NUCLEOTIDE SEQUENCE</scope>
</reference>
<dbReference type="Pfam" id="PF11630">
    <property type="entry name" value="Anti-LPS-SCYG"/>
    <property type="match status" value="1"/>
</dbReference>
<proteinExistence type="predicted"/>
<protein>
    <recommendedName>
        <fullName evidence="7">Anti-lipopolysaccharide factor</fullName>
    </recommendedName>
</protein>
<name>A0A7R8XIA5_9CRUS</name>
<gene>
    <name evidence="5" type="ORF">DSTB1V02_LOCUS7765</name>
</gene>
<keyword evidence="1" id="KW-0929">Antimicrobial</keyword>
<evidence type="ECO:0000313" key="5">
    <source>
        <dbReference type="EMBL" id="CAD7247941.1"/>
    </source>
</evidence>
<evidence type="ECO:0008006" key="7">
    <source>
        <dbReference type="Google" id="ProtNLM"/>
    </source>
</evidence>
<dbReference type="AlphaFoldDB" id="A0A7R8XIA5"/>
<dbReference type="Proteomes" id="UP000677054">
    <property type="component" value="Unassembled WGS sequence"/>
</dbReference>
<evidence type="ECO:0000256" key="2">
    <source>
        <dbReference type="ARBA" id="ARBA00023022"/>
    </source>
</evidence>
<keyword evidence="4" id="KW-0812">Transmembrane</keyword>
<keyword evidence="4" id="KW-0472">Membrane</keyword>
<feature type="transmembrane region" description="Helical" evidence="4">
    <location>
        <begin position="42"/>
        <end position="59"/>
    </location>
</feature>
<organism evidence="5">
    <name type="scientific">Darwinula stevensoni</name>
    <dbReference type="NCBI Taxonomy" id="69355"/>
    <lineage>
        <taxon>Eukaryota</taxon>
        <taxon>Metazoa</taxon>
        <taxon>Ecdysozoa</taxon>
        <taxon>Arthropoda</taxon>
        <taxon>Crustacea</taxon>
        <taxon>Oligostraca</taxon>
        <taxon>Ostracoda</taxon>
        <taxon>Podocopa</taxon>
        <taxon>Podocopida</taxon>
        <taxon>Darwinulocopina</taxon>
        <taxon>Darwinuloidea</taxon>
        <taxon>Darwinulidae</taxon>
        <taxon>Darwinula</taxon>
    </lineage>
</organism>
<feature type="region of interest" description="Disordered" evidence="3">
    <location>
        <begin position="1"/>
        <end position="32"/>
    </location>
</feature>
<dbReference type="EMBL" id="CAJPEV010001641">
    <property type="protein sequence ID" value="CAG0893658.1"/>
    <property type="molecule type" value="Genomic_DNA"/>
</dbReference>
<dbReference type="Gene3D" id="3.30.160.320">
    <property type="match status" value="1"/>
</dbReference>
<dbReference type="InterPro" id="IPR038539">
    <property type="entry name" value="Anti-LPS_factor/Scygonadin_sf"/>
</dbReference>
<dbReference type="EMBL" id="LR901158">
    <property type="protein sequence ID" value="CAD7247941.1"/>
    <property type="molecule type" value="Genomic_DNA"/>
</dbReference>
<evidence type="ECO:0000256" key="4">
    <source>
        <dbReference type="SAM" id="Phobius"/>
    </source>
</evidence>
<keyword evidence="4" id="KW-1133">Transmembrane helix</keyword>
<accession>A0A7R8XIA5</accession>
<dbReference type="GO" id="GO:0042742">
    <property type="term" value="P:defense response to bacterium"/>
    <property type="evidence" value="ECO:0007669"/>
    <property type="project" value="UniProtKB-KW"/>
</dbReference>